<dbReference type="PANTHER" id="PTHR33332">
    <property type="entry name" value="REVERSE TRANSCRIPTASE DOMAIN-CONTAINING PROTEIN"/>
    <property type="match status" value="1"/>
</dbReference>
<evidence type="ECO:0000256" key="1">
    <source>
        <dbReference type="SAM" id="MobiDB-lite"/>
    </source>
</evidence>
<reference evidence="2 3" key="1">
    <citation type="submission" date="2024-06" db="EMBL/GenBank/DDBJ databases">
        <title>The draft genome of Grus japonensis, version 3.</title>
        <authorList>
            <person name="Nabeshima K."/>
            <person name="Suzuki S."/>
            <person name="Onuma M."/>
        </authorList>
    </citation>
    <scope>NUCLEOTIDE SEQUENCE [LARGE SCALE GENOMIC DNA]</scope>
    <source>
        <strain evidence="2 3">451A</strain>
    </source>
</reference>
<comment type="caution">
    <text evidence="2">The sequence shown here is derived from an EMBL/GenBank/DDBJ whole genome shotgun (WGS) entry which is preliminary data.</text>
</comment>
<organism evidence="2 3">
    <name type="scientific">Grus japonensis</name>
    <name type="common">Japanese crane</name>
    <name type="synonym">Red-crowned crane</name>
    <dbReference type="NCBI Taxonomy" id="30415"/>
    <lineage>
        <taxon>Eukaryota</taxon>
        <taxon>Metazoa</taxon>
        <taxon>Chordata</taxon>
        <taxon>Craniata</taxon>
        <taxon>Vertebrata</taxon>
        <taxon>Euteleostomi</taxon>
        <taxon>Archelosauria</taxon>
        <taxon>Archosauria</taxon>
        <taxon>Dinosauria</taxon>
        <taxon>Saurischia</taxon>
        <taxon>Theropoda</taxon>
        <taxon>Coelurosauria</taxon>
        <taxon>Aves</taxon>
        <taxon>Neognathae</taxon>
        <taxon>Neoaves</taxon>
        <taxon>Gruiformes</taxon>
        <taxon>Gruidae</taxon>
        <taxon>Grus</taxon>
    </lineage>
</organism>
<keyword evidence="3" id="KW-1185">Reference proteome</keyword>
<gene>
    <name evidence="2" type="ORF">GRJ2_000215800</name>
</gene>
<proteinExistence type="predicted"/>
<dbReference type="EMBL" id="BAAFJT010000001">
    <property type="protein sequence ID" value="GAB0177505.1"/>
    <property type="molecule type" value="Genomic_DNA"/>
</dbReference>
<feature type="region of interest" description="Disordered" evidence="1">
    <location>
        <begin position="112"/>
        <end position="133"/>
    </location>
</feature>
<dbReference type="AlphaFoldDB" id="A0ABC9VVT4"/>
<accession>A0ABC9VVT4</accession>
<evidence type="ECO:0000313" key="2">
    <source>
        <dbReference type="EMBL" id="GAB0177505.1"/>
    </source>
</evidence>
<sequence length="133" mass="15170">MQRDLEGLEESSNENLMKFNKAKCKVLHMCWGNPQDQYRLEDEWTESSPAEKELGILEDEKLDMSRQCALAAQKANCFLGCMEGRVTSTSRELILPLYSALVRPQLEYWSSASSSEVPSKRATWSCWSESRGP</sequence>
<evidence type="ECO:0000313" key="3">
    <source>
        <dbReference type="Proteomes" id="UP001623348"/>
    </source>
</evidence>
<protein>
    <submittedName>
        <fullName evidence="2">Triadin</fullName>
    </submittedName>
</protein>
<name>A0ABC9VVT4_GRUJA</name>
<dbReference type="Proteomes" id="UP001623348">
    <property type="component" value="Unassembled WGS sequence"/>
</dbReference>